<feature type="domain" description="DUF8175" evidence="1">
    <location>
        <begin position="10"/>
        <end position="169"/>
    </location>
</feature>
<evidence type="ECO:0000313" key="2">
    <source>
        <dbReference type="EMBL" id="NNH71228.1"/>
    </source>
</evidence>
<organism evidence="2 3">
    <name type="scientific">Nocardia uniformis</name>
    <dbReference type="NCBI Taxonomy" id="53432"/>
    <lineage>
        <taxon>Bacteria</taxon>
        <taxon>Bacillati</taxon>
        <taxon>Actinomycetota</taxon>
        <taxon>Actinomycetes</taxon>
        <taxon>Mycobacteriales</taxon>
        <taxon>Nocardiaceae</taxon>
        <taxon>Nocardia</taxon>
    </lineage>
</organism>
<dbReference type="Proteomes" id="UP000586827">
    <property type="component" value="Unassembled WGS sequence"/>
</dbReference>
<dbReference type="AlphaFoldDB" id="A0A849C0S1"/>
<sequence>MGATACGLSDTSPVVVTTPPPDLDRAPSELRWEPWQGVNLPFAREDGPAKLTEAALGYSHTPQGAALAAIHHTVRISLAPDDTWARTAAQSLMPGPGKDAWVLARAQISVTQPASPVVAPRITAYKFTTYTADRAELLVYSTYSDNSVTSNKQTVVWSSNDWRLLLPDPVLKTVVVESVPAIPADAVQLSAAR</sequence>
<evidence type="ECO:0000259" key="1">
    <source>
        <dbReference type="Pfam" id="PF26526"/>
    </source>
</evidence>
<dbReference type="Pfam" id="PF26526">
    <property type="entry name" value="DUF8175"/>
    <property type="match status" value="1"/>
</dbReference>
<comment type="caution">
    <text evidence="2">The sequence shown here is derived from an EMBL/GenBank/DDBJ whole genome shotgun (WGS) entry which is preliminary data.</text>
</comment>
<accession>A0A849C0S1</accession>
<evidence type="ECO:0000313" key="3">
    <source>
        <dbReference type="Proteomes" id="UP000586827"/>
    </source>
</evidence>
<reference evidence="2 3" key="1">
    <citation type="submission" date="2020-05" db="EMBL/GenBank/DDBJ databases">
        <title>MicrobeNet Type strains.</title>
        <authorList>
            <person name="Nicholson A.C."/>
        </authorList>
    </citation>
    <scope>NUCLEOTIDE SEQUENCE [LARGE SCALE GENOMIC DNA]</scope>
    <source>
        <strain evidence="2 3">JCM 3224</strain>
    </source>
</reference>
<name>A0A849C0S1_9NOCA</name>
<dbReference type="InterPro" id="IPR058488">
    <property type="entry name" value="DUF8175"/>
</dbReference>
<gene>
    <name evidence="2" type="ORF">HLB23_15365</name>
</gene>
<dbReference type="EMBL" id="JABELX010000005">
    <property type="protein sequence ID" value="NNH71228.1"/>
    <property type="molecule type" value="Genomic_DNA"/>
</dbReference>
<keyword evidence="3" id="KW-1185">Reference proteome</keyword>
<proteinExistence type="predicted"/>
<protein>
    <recommendedName>
        <fullName evidence="1">DUF8175 domain-containing protein</fullName>
    </recommendedName>
</protein>